<feature type="region of interest" description="Disordered" evidence="1">
    <location>
        <begin position="1"/>
        <end position="24"/>
    </location>
</feature>
<evidence type="ECO:0000313" key="2">
    <source>
        <dbReference type="EMBL" id="RDI63318.1"/>
    </source>
</evidence>
<proteinExistence type="predicted"/>
<dbReference type="EMBL" id="QQBC01000010">
    <property type="protein sequence ID" value="RDI63318.1"/>
    <property type="molecule type" value="Genomic_DNA"/>
</dbReference>
<evidence type="ECO:0000256" key="1">
    <source>
        <dbReference type="SAM" id="MobiDB-lite"/>
    </source>
</evidence>
<keyword evidence="3" id="KW-1185">Reference proteome</keyword>
<comment type="caution">
    <text evidence="2">The sequence shown here is derived from an EMBL/GenBank/DDBJ whole genome shotgun (WGS) entry which is preliminary data.</text>
</comment>
<dbReference type="Proteomes" id="UP000254869">
    <property type="component" value="Unassembled WGS sequence"/>
</dbReference>
<organism evidence="2 3">
    <name type="scientific">Nocardia pseudobrasiliensis</name>
    <dbReference type="NCBI Taxonomy" id="45979"/>
    <lineage>
        <taxon>Bacteria</taxon>
        <taxon>Bacillati</taxon>
        <taxon>Actinomycetota</taxon>
        <taxon>Actinomycetes</taxon>
        <taxon>Mycobacteriales</taxon>
        <taxon>Nocardiaceae</taxon>
        <taxon>Nocardia</taxon>
    </lineage>
</organism>
<dbReference type="AlphaFoldDB" id="A0A370HXS8"/>
<reference evidence="2 3" key="1">
    <citation type="submission" date="2018-07" db="EMBL/GenBank/DDBJ databases">
        <title>Genomic Encyclopedia of Type Strains, Phase IV (KMG-IV): sequencing the most valuable type-strain genomes for metagenomic binning, comparative biology and taxonomic classification.</title>
        <authorList>
            <person name="Goeker M."/>
        </authorList>
    </citation>
    <scope>NUCLEOTIDE SEQUENCE [LARGE SCALE GENOMIC DNA]</scope>
    <source>
        <strain evidence="2 3">DSM 44290</strain>
    </source>
</reference>
<accession>A0A370HXS8</accession>
<gene>
    <name evidence="2" type="ORF">DFR76_11015</name>
</gene>
<name>A0A370HXS8_9NOCA</name>
<dbReference type="RefSeq" id="WP_147288044.1">
    <property type="nucleotide sequence ID" value="NZ_QQBC01000010.1"/>
</dbReference>
<evidence type="ECO:0000313" key="3">
    <source>
        <dbReference type="Proteomes" id="UP000254869"/>
    </source>
</evidence>
<feature type="region of interest" description="Disordered" evidence="1">
    <location>
        <begin position="87"/>
        <end position="107"/>
    </location>
</feature>
<sequence>MAPTKISRMTHTKGLGMRRATGRQLDGQTTARVLRNWIAARDADSKYVELINELGALVTERHARGRKLWHLDPRPSDSAQVERILADESASGARREKAASRPSSSWRGGYWQPGVSPWTGIADLDELWYLTDIIRLGEVIELGAPQRDHSKGDTKIGGYSLELSPGRLGGCYVSIPSGNDLIWDATVGYYLLIGGSLGYEAERCYALGTLDWMTAAVDWFRYTSADDAAWLLDKHRATAETGRGVVLRREITMSCEEMLTNAIGSSFPRHRSTEPLHRVCAADDVLHEFVTVRGFEFSVRHGILELAPKTSLTAATNLIVLGHDCVDAASDLRRGDPMNMVEMFGGSYPTWQSALFDCFTYYLSQCVGALRGGDATAAAGRVLLANLGWHLASPRYSKTGLVAVLTNTRDHPSPGRVYRVMDSVAPGRARVPLTECLRTLRETVLDEGIRPFPETHDSIVADTIPERIDLGRAFWRTCDTRMAEQGNPSGLWRLAGQCVLAFLENCAAAGATW</sequence>
<protein>
    <submittedName>
        <fullName evidence="2">Uncharacterized protein</fullName>
    </submittedName>
</protein>